<feature type="compositionally biased region" description="Polar residues" evidence="1">
    <location>
        <begin position="1"/>
        <end position="11"/>
    </location>
</feature>
<dbReference type="Proteomes" id="UP000250235">
    <property type="component" value="Unassembled WGS sequence"/>
</dbReference>
<name>A0A2Z7A2R0_9LAMI</name>
<reference evidence="2 3" key="1">
    <citation type="journal article" date="2015" name="Proc. Natl. Acad. Sci. U.S.A.">
        <title>The resurrection genome of Boea hygrometrica: A blueprint for survival of dehydration.</title>
        <authorList>
            <person name="Xiao L."/>
            <person name="Yang G."/>
            <person name="Zhang L."/>
            <person name="Yang X."/>
            <person name="Zhao S."/>
            <person name="Ji Z."/>
            <person name="Zhou Q."/>
            <person name="Hu M."/>
            <person name="Wang Y."/>
            <person name="Chen M."/>
            <person name="Xu Y."/>
            <person name="Jin H."/>
            <person name="Xiao X."/>
            <person name="Hu G."/>
            <person name="Bao F."/>
            <person name="Hu Y."/>
            <person name="Wan P."/>
            <person name="Li L."/>
            <person name="Deng X."/>
            <person name="Kuang T."/>
            <person name="Xiang C."/>
            <person name="Zhu J.K."/>
            <person name="Oliver M.J."/>
            <person name="He Y."/>
        </authorList>
    </citation>
    <scope>NUCLEOTIDE SEQUENCE [LARGE SCALE GENOMIC DNA]</scope>
    <source>
        <strain evidence="3">cv. XS01</strain>
    </source>
</reference>
<organism evidence="2 3">
    <name type="scientific">Dorcoceras hygrometricum</name>
    <dbReference type="NCBI Taxonomy" id="472368"/>
    <lineage>
        <taxon>Eukaryota</taxon>
        <taxon>Viridiplantae</taxon>
        <taxon>Streptophyta</taxon>
        <taxon>Embryophyta</taxon>
        <taxon>Tracheophyta</taxon>
        <taxon>Spermatophyta</taxon>
        <taxon>Magnoliopsida</taxon>
        <taxon>eudicotyledons</taxon>
        <taxon>Gunneridae</taxon>
        <taxon>Pentapetalae</taxon>
        <taxon>asterids</taxon>
        <taxon>lamiids</taxon>
        <taxon>Lamiales</taxon>
        <taxon>Gesneriaceae</taxon>
        <taxon>Didymocarpoideae</taxon>
        <taxon>Trichosporeae</taxon>
        <taxon>Loxocarpinae</taxon>
        <taxon>Dorcoceras</taxon>
    </lineage>
</organism>
<evidence type="ECO:0000313" key="3">
    <source>
        <dbReference type="Proteomes" id="UP000250235"/>
    </source>
</evidence>
<sequence length="200" mass="21322">MMTSAVMSSQSADEESSAGALSEDVSAVGSRHSAKKRWNRLEPGTSASELPADCDDITTDVIITDPALALLFTTADSFCSTADHCSFLLIVMSLLTSSLLSSPAGLLAPTDLSSSADHDVVTDDIIIDGPLRCSSWFPFDVPAGPSSSSSACSWILSFQLVHYAPAGSTWHPPDYEQLTQLWTSPLLIQLPFTMSNQTNF</sequence>
<evidence type="ECO:0000313" key="2">
    <source>
        <dbReference type="EMBL" id="KZV15767.1"/>
    </source>
</evidence>
<dbReference type="EMBL" id="KV019624">
    <property type="protein sequence ID" value="KZV15767.1"/>
    <property type="molecule type" value="Genomic_DNA"/>
</dbReference>
<proteinExistence type="predicted"/>
<feature type="region of interest" description="Disordered" evidence="1">
    <location>
        <begin position="1"/>
        <end position="26"/>
    </location>
</feature>
<keyword evidence="3" id="KW-1185">Reference proteome</keyword>
<protein>
    <submittedName>
        <fullName evidence="2">Uncharacterized protein</fullName>
    </submittedName>
</protein>
<gene>
    <name evidence="2" type="ORF">F511_32080</name>
</gene>
<accession>A0A2Z7A2R0</accession>
<dbReference type="AlphaFoldDB" id="A0A2Z7A2R0"/>
<evidence type="ECO:0000256" key="1">
    <source>
        <dbReference type="SAM" id="MobiDB-lite"/>
    </source>
</evidence>